<evidence type="ECO:0000256" key="3">
    <source>
        <dbReference type="ARBA" id="ARBA00022884"/>
    </source>
</evidence>
<dbReference type="RefSeq" id="WP_158061695.1">
    <property type="nucleotide sequence ID" value="NZ_CP044427.1"/>
</dbReference>
<comment type="function">
    <text evidence="6">One of the early assembly proteins it binds 23S rRNA. One of the proteins that surrounds the polypeptide exit tunnel on the outside of the ribosome. Forms the main docking site for trigger factor binding to the ribosome.</text>
</comment>
<evidence type="ECO:0000256" key="6">
    <source>
        <dbReference type="HAMAP-Rule" id="MF_01369"/>
    </source>
</evidence>
<dbReference type="NCBIfam" id="NF004363">
    <property type="entry name" value="PRK05738.2-4"/>
    <property type="match status" value="1"/>
</dbReference>
<dbReference type="AlphaFoldDB" id="A0A5J6V5T9"/>
<reference evidence="7 8" key="1">
    <citation type="submission" date="2019-09" db="EMBL/GenBank/DDBJ databases">
        <title>Serinicoccus pratensis sp. nov., isolated from meadow soil.</title>
        <authorList>
            <person name="Zhang W."/>
        </authorList>
    </citation>
    <scope>NUCLEOTIDE SEQUENCE [LARGE SCALE GENOMIC DNA]</scope>
    <source>
        <strain evidence="7 8">W204</strain>
    </source>
</reference>
<evidence type="ECO:0000313" key="7">
    <source>
        <dbReference type="EMBL" id="QFG69319.1"/>
    </source>
</evidence>
<comment type="subunit">
    <text evidence="6">Part of the 50S ribosomal subunit. Contacts protein L29, and trigger factor when it is bound to the ribosome.</text>
</comment>
<name>A0A5J6V5T9_9MICO</name>
<accession>A0A5J6V5T9</accession>
<dbReference type="Gene3D" id="3.30.70.330">
    <property type="match status" value="1"/>
</dbReference>
<keyword evidence="4 6" id="KW-0689">Ribosomal protein</keyword>
<gene>
    <name evidence="6" type="primary">rplW</name>
    <name evidence="7" type="ORF">FY030_11945</name>
</gene>
<dbReference type="KEGG" id="serw:FY030_11945"/>
<dbReference type="GO" id="GO:0003735">
    <property type="term" value="F:structural constituent of ribosome"/>
    <property type="evidence" value="ECO:0007669"/>
    <property type="project" value="InterPro"/>
</dbReference>
<keyword evidence="5 6" id="KW-0687">Ribonucleoprotein</keyword>
<sequence length="102" mass="11455">MSTPAFNTSKDPRDILLSPVVSEKSYALLDQGKYTFVVDPRSNKSEIKRAVESIFGVRVESVHTLNRPGKTRRTRFGTGKRKDTKRAIVTLREGTIDIFGTL</sequence>
<keyword evidence="8" id="KW-1185">Reference proteome</keyword>
<dbReference type="OrthoDB" id="9793353at2"/>
<keyword evidence="2 6" id="KW-0699">rRNA-binding</keyword>
<evidence type="ECO:0000256" key="5">
    <source>
        <dbReference type="ARBA" id="ARBA00023274"/>
    </source>
</evidence>
<evidence type="ECO:0000256" key="2">
    <source>
        <dbReference type="ARBA" id="ARBA00022730"/>
    </source>
</evidence>
<dbReference type="GO" id="GO:1990904">
    <property type="term" value="C:ribonucleoprotein complex"/>
    <property type="evidence" value="ECO:0007669"/>
    <property type="project" value="UniProtKB-KW"/>
</dbReference>
<dbReference type="GO" id="GO:0019843">
    <property type="term" value="F:rRNA binding"/>
    <property type="evidence" value="ECO:0007669"/>
    <property type="project" value="UniProtKB-UniRule"/>
</dbReference>
<dbReference type="PANTHER" id="PTHR11620">
    <property type="entry name" value="60S RIBOSOMAL PROTEIN L23A"/>
    <property type="match status" value="1"/>
</dbReference>
<dbReference type="InterPro" id="IPR012677">
    <property type="entry name" value="Nucleotide-bd_a/b_plait_sf"/>
</dbReference>
<dbReference type="HAMAP" id="MF_01369_B">
    <property type="entry name" value="Ribosomal_uL23_B"/>
    <property type="match status" value="1"/>
</dbReference>
<dbReference type="Pfam" id="PF00276">
    <property type="entry name" value="Ribosomal_L23"/>
    <property type="match status" value="1"/>
</dbReference>
<proteinExistence type="inferred from homology"/>
<dbReference type="FunFam" id="3.30.70.330:FF:000001">
    <property type="entry name" value="50S ribosomal protein L23"/>
    <property type="match status" value="1"/>
</dbReference>
<evidence type="ECO:0000313" key="8">
    <source>
        <dbReference type="Proteomes" id="UP000326546"/>
    </source>
</evidence>
<protein>
    <recommendedName>
        <fullName evidence="6">Large ribosomal subunit protein uL23</fullName>
    </recommendedName>
</protein>
<dbReference type="EMBL" id="CP044427">
    <property type="protein sequence ID" value="QFG69319.1"/>
    <property type="molecule type" value="Genomic_DNA"/>
</dbReference>
<dbReference type="InterPro" id="IPR013025">
    <property type="entry name" value="Ribosomal_uL23-like"/>
</dbReference>
<evidence type="ECO:0000256" key="4">
    <source>
        <dbReference type="ARBA" id="ARBA00022980"/>
    </source>
</evidence>
<evidence type="ECO:0000256" key="1">
    <source>
        <dbReference type="ARBA" id="ARBA00006700"/>
    </source>
</evidence>
<organism evidence="7 8">
    <name type="scientific">Ornithinimicrobium pratense</name>
    <dbReference type="NCBI Taxonomy" id="2593973"/>
    <lineage>
        <taxon>Bacteria</taxon>
        <taxon>Bacillati</taxon>
        <taxon>Actinomycetota</taxon>
        <taxon>Actinomycetes</taxon>
        <taxon>Micrococcales</taxon>
        <taxon>Ornithinimicrobiaceae</taxon>
        <taxon>Ornithinimicrobium</taxon>
    </lineage>
</organism>
<dbReference type="InterPro" id="IPR012678">
    <property type="entry name" value="Ribosomal_uL23/eL15/eS24_sf"/>
</dbReference>
<keyword evidence="3 6" id="KW-0694">RNA-binding</keyword>
<comment type="similarity">
    <text evidence="1 6">Belongs to the universal ribosomal protein uL23 family.</text>
</comment>
<dbReference type="SUPFAM" id="SSF54189">
    <property type="entry name" value="Ribosomal proteins S24e, L23 and L15e"/>
    <property type="match status" value="1"/>
</dbReference>
<dbReference type="GO" id="GO:0006412">
    <property type="term" value="P:translation"/>
    <property type="evidence" value="ECO:0007669"/>
    <property type="project" value="UniProtKB-UniRule"/>
</dbReference>
<dbReference type="Proteomes" id="UP000326546">
    <property type="component" value="Chromosome"/>
</dbReference>
<dbReference type="NCBIfam" id="NF004364">
    <property type="entry name" value="PRK05738.2-5"/>
    <property type="match status" value="1"/>
</dbReference>
<dbReference type="GO" id="GO:0005840">
    <property type="term" value="C:ribosome"/>
    <property type="evidence" value="ECO:0007669"/>
    <property type="project" value="UniProtKB-KW"/>
</dbReference>